<dbReference type="Gene3D" id="2.60.40.1080">
    <property type="match status" value="1"/>
</dbReference>
<feature type="compositionally biased region" description="Low complexity" evidence="1">
    <location>
        <begin position="81"/>
        <end position="106"/>
    </location>
</feature>
<sequence length="228" mass="23832">MLPKKYKSLIKYGSIILTVLLILTAAEFLIRRPVMYQIESNSHAVSSSIGTQEREPTSAPASSSEDSKPESKTQVSESRIPETTSSCSPSEPQEETPSPAPASSAVPPAPAPEPEPPPEPMPKPAPEPKPESAPEPEPDPLPPAANPTLWASPQTAAVGSTISVGISNAPSSIYTSGVTWANSNAYAVKISSYGLDSIHLQALEPGSSIITATFEGGISISITVYITN</sequence>
<accession>A7VRY2</accession>
<gene>
    <name evidence="3" type="ORF">CLOLEP_01319</name>
</gene>
<name>A7VRY2_9FIRM</name>
<feature type="region of interest" description="Disordered" evidence="1">
    <location>
        <begin position="44"/>
        <end position="150"/>
    </location>
</feature>
<proteinExistence type="predicted"/>
<reference evidence="3 4" key="2">
    <citation type="submission" date="2007-08" db="EMBL/GenBank/DDBJ databases">
        <authorList>
            <person name="Fulton L."/>
            <person name="Clifton S."/>
            <person name="Fulton B."/>
            <person name="Xu J."/>
            <person name="Minx P."/>
            <person name="Pepin K.H."/>
            <person name="Johnson M."/>
            <person name="Thiruvilangam P."/>
            <person name="Bhonagiri V."/>
            <person name="Nash W.E."/>
            <person name="Wang C."/>
            <person name="Mardis E.R."/>
            <person name="Wilson R.K."/>
        </authorList>
    </citation>
    <scope>NUCLEOTIDE SEQUENCE [LARGE SCALE GENOMIC DNA]</scope>
    <source>
        <strain evidence="3 4">DSM 753</strain>
    </source>
</reference>
<keyword evidence="2" id="KW-0812">Transmembrane</keyword>
<keyword evidence="2" id="KW-0472">Membrane</keyword>
<evidence type="ECO:0000313" key="3">
    <source>
        <dbReference type="EMBL" id="EDO61812.1"/>
    </source>
</evidence>
<dbReference type="HOGENOM" id="CLU_1213085_0_0_9"/>
<dbReference type="Proteomes" id="UP000003490">
    <property type="component" value="Unassembled WGS sequence"/>
</dbReference>
<protein>
    <submittedName>
        <fullName evidence="3">Uncharacterized protein</fullName>
    </submittedName>
</protein>
<feature type="compositionally biased region" description="Pro residues" evidence="1">
    <location>
        <begin position="107"/>
        <end position="125"/>
    </location>
</feature>
<organism evidence="3 4">
    <name type="scientific">[Clostridium] leptum DSM 753</name>
    <dbReference type="NCBI Taxonomy" id="428125"/>
    <lineage>
        <taxon>Bacteria</taxon>
        <taxon>Bacillati</taxon>
        <taxon>Bacillota</taxon>
        <taxon>Clostridia</taxon>
        <taxon>Eubacteriales</taxon>
        <taxon>Oscillospiraceae</taxon>
        <taxon>Oscillospiraceae incertae sedis</taxon>
    </lineage>
</organism>
<reference evidence="3 4" key="1">
    <citation type="submission" date="2007-08" db="EMBL/GenBank/DDBJ databases">
        <title>Draft genome sequence of Clostridium leptum (DSM 753).</title>
        <authorList>
            <person name="Sudarsanam P."/>
            <person name="Ley R."/>
            <person name="Guruge J."/>
            <person name="Turnbaugh P.J."/>
            <person name="Mahowald M."/>
            <person name="Liep D."/>
            <person name="Gordon J."/>
        </authorList>
    </citation>
    <scope>NUCLEOTIDE SEQUENCE [LARGE SCALE GENOMIC DNA]</scope>
    <source>
        <strain evidence="3 4">DSM 753</strain>
    </source>
</reference>
<feature type="compositionally biased region" description="Pro residues" evidence="1">
    <location>
        <begin position="133"/>
        <end position="145"/>
    </location>
</feature>
<evidence type="ECO:0000256" key="1">
    <source>
        <dbReference type="SAM" id="MobiDB-lite"/>
    </source>
</evidence>
<evidence type="ECO:0000256" key="2">
    <source>
        <dbReference type="SAM" id="Phobius"/>
    </source>
</evidence>
<dbReference type="EMBL" id="ABCB02000017">
    <property type="protein sequence ID" value="EDO61812.1"/>
    <property type="molecule type" value="Genomic_DNA"/>
</dbReference>
<comment type="caution">
    <text evidence="3">The sequence shown here is derived from an EMBL/GenBank/DDBJ whole genome shotgun (WGS) entry which is preliminary data.</text>
</comment>
<evidence type="ECO:0000313" key="4">
    <source>
        <dbReference type="Proteomes" id="UP000003490"/>
    </source>
</evidence>
<feature type="transmembrane region" description="Helical" evidence="2">
    <location>
        <begin position="12"/>
        <end position="30"/>
    </location>
</feature>
<dbReference type="AlphaFoldDB" id="A7VRY2"/>
<keyword evidence="2" id="KW-1133">Transmembrane helix</keyword>